<dbReference type="EMBL" id="HBFR01018386">
    <property type="protein sequence ID" value="CAD8886161.1"/>
    <property type="molecule type" value="Transcribed_RNA"/>
</dbReference>
<organism evidence="2">
    <name type="scientific">Corethron hystrix</name>
    <dbReference type="NCBI Taxonomy" id="216773"/>
    <lineage>
        <taxon>Eukaryota</taxon>
        <taxon>Sar</taxon>
        <taxon>Stramenopiles</taxon>
        <taxon>Ochrophyta</taxon>
        <taxon>Bacillariophyta</taxon>
        <taxon>Coscinodiscophyceae</taxon>
        <taxon>Corethrophycidae</taxon>
        <taxon>Corethrales</taxon>
        <taxon>Corethraceae</taxon>
        <taxon>Corethron</taxon>
    </lineage>
</organism>
<protein>
    <submittedName>
        <fullName evidence="2">Uncharacterized protein</fullName>
    </submittedName>
</protein>
<name>A0A7S1BHR3_9STRA</name>
<evidence type="ECO:0000313" key="2">
    <source>
        <dbReference type="EMBL" id="CAD8886161.1"/>
    </source>
</evidence>
<feature type="region of interest" description="Disordered" evidence="1">
    <location>
        <begin position="38"/>
        <end position="61"/>
    </location>
</feature>
<proteinExistence type="predicted"/>
<reference evidence="2" key="1">
    <citation type="submission" date="2021-01" db="EMBL/GenBank/DDBJ databases">
        <authorList>
            <person name="Corre E."/>
            <person name="Pelletier E."/>
            <person name="Niang G."/>
            <person name="Scheremetjew M."/>
            <person name="Finn R."/>
            <person name="Kale V."/>
            <person name="Holt S."/>
            <person name="Cochrane G."/>
            <person name="Meng A."/>
            <person name="Brown T."/>
            <person name="Cohen L."/>
        </authorList>
    </citation>
    <scope>NUCLEOTIDE SEQUENCE</scope>
    <source>
        <strain evidence="2">308</strain>
    </source>
</reference>
<accession>A0A7S1BHR3</accession>
<gene>
    <name evidence="2" type="ORF">CHYS00102_LOCUS13359</name>
</gene>
<evidence type="ECO:0000256" key="1">
    <source>
        <dbReference type="SAM" id="MobiDB-lite"/>
    </source>
</evidence>
<sequence length="122" mass="13620">MFDIPPVCALGAAPADIEDVWDDDGWFVKEESAVERIRREYGTPGDSMPKDEEEEGGGSPHCRTARLLLEELGKGASSFYSPHLELLSDPLLAWGGRPLPSAWFEEGRVHLTQMLQRQKPQN</sequence>
<dbReference type="AlphaFoldDB" id="A0A7S1BHR3"/>